<dbReference type="AlphaFoldDB" id="X1C742"/>
<comment type="caution">
    <text evidence="3">The sequence shown here is derived from an EMBL/GenBank/DDBJ whole genome shotgun (WGS) entry which is preliminary data.</text>
</comment>
<gene>
    <name evidence="3" type="ORF">S01H4_46575</name>
</gene>
<feature type="region of interest" description="Disordered" evidence="2">
    <location>
        <begin position="253"/>
        <end position="276"/>
    </location>
</feature>
<reference evidence="3" key="1">
    <citation type="journal article" date="2014" name="Front. Microbiol.">
        <title>High frequency of phylogenetically diverse reductive dehalogenase-homologous genes in deep subseafloor sedimentary metagenomes.</title>
        <authorList>
            <person name="Kawai M."/>
            <person name="Futagami T."/>
            <person name="Toyoda A."/>
            <person name="Takaki Y."/>
            <person name="Nishi S."/>
            <person name="Hori S."/>
            <person name="Arai W."/>
            <person name="Tsubouchi T."/>
            <person name="Morono Y."/>
            <person name="Uchiyama I."/>
            <person name="Ito T."/>
            <person name="Fujiyama A."/>
            <person name="Inagaki F."/>
            <person name="Takami H."/>
        </authorList>
    </citation>
    <scope>NUCLEOTIDE SEQUENCE</scope>
    <source>
        <strain evidence="3">Expedition CK06-06</strain>
    </source>
</reference>
<evidence type="ECO:0000313" key="3">
    <source>
        <dbReference type="EMBL" id="GAG92213.1"/>
    </source>
</evidence>
<dbReference type="SUPFAM" id="SSF82171">
    <property type="entry name" value="DPP6 N-terminal domain-like"/>
    <property type="match status" value="1"/>
</dbReference>
<proteinExistence type="inferred from homology"/>
<organism evidence="3">
    <name type="scientific">marine sediment metagenome</name>
    <dbReference type="NCBI Taxonomy" id="412755"/>
    <lineage>
        <taxon>unclassified sequences</taxon>
        <taxon>metagenomes</taxon>
        <taxon>ecological metagenomes</taxon>
    </lineage>
</organism>
<evidence type="ECO:0000256" key="1">
    <source>
        <dbReference type="ARBA" id="ARBA00009820"/>
    </source>
</evidence>
<sequence length="276" mass="31718">MRKLFCLALLTSLILFVMNPLLAEEKERRPMTTDDSLNMVSISSVLMSPDGEWIFFSKSELDWEKNKRKTKYYKISAQGGEDFQFISEAGGSSFRFSPDGKFLSFKRIVEKVSQIFLMPTSGGEGVQYSKHKNSVGSYKWSPDSKKIFFIAKKQRTKEEEKKYKAGEDVILVDEGPNGQIASQWQNLWVFDIETKKETRITEEEMLIRDFDVSPCGKKIAFSARFSNRRNEGYKSELYLVNIEDKKKVRLTNNNAPESSVTWAPDGKSFSYMASDD</sequence>
<dbReference type="EMBL" id="BART01026042">
    <property type="protein sequence ID" value="GAG92213.1"/>
    <property type="molecule type" value="Genomic_DNA"/>
</dbReference>
<feature type="non-terminal residue" evidence="3">
    <location>
        <position position="276"/>
    </location>
</feature>
<dbReference type="Pfam" id="PF07676">
    <property type="entry name" value="PD40"/>
    <property type="match status" value="1"/>
</dbReference>
<comment type="similarity">
    <text evidence="1">Belongs to the TolB family.</text>
</comment>
<dbReference type="PANTHER" id="PTHR36842:SF1">
    <property type="entry name" value="PROTEIN TOLB"/>
    <property type="match status" value="1"/>
</dbReference>
<evidence type="ECO:0008006" key="4">
    <source>
        <dbReference type="Google" id="ProtNLM"/>
    </source>
</evidence>
<name>X1C742_9ZZZZ</name>
<accession>X1C742</accession>
<dbReference type="Gene3D" id="2.120.10.30">
    <property type="entry name" value="TolB, C-terminal domain"/>
    <property type="match status" value="2"/>
</dbReference>
<dbReference type="PANTHER" id="PTHR36842">
    <property type="entry name" value="PROTEIN TOLB HOMOLOG"/>
    <property type="match status" value="1"/>
</dbReference>
<dbReference type="InterPro" id="IPR011659">
    <property type="entry name" value="WD40"/>
</dbReference>
<dbReference type="InterPro" id="IPR011042">
    <property type="entry name" value="6-blade_b-propeller_TolB-like"/>
</dbReference>
<evidence type="ECO:0000256" key="2">
    <source>
        <dbReference type="SAM" id="MobiDB-lite"/>
    </source>
</evidence>
<protein>
    <recommendedName>
        <fullName evidence="4">Dipeptidylpeptidase IV N-terminal domain-containing protein</fullName>
    </recommendedName>
</protein>